<evidence type="ECO:0008006" key="3">
    <source>
        <dbReference type="Google" id="ProtNLM"/>
    </source>
</evidence>
<dbReference type="Pfam" id="PF05942">
    <property type="entry name" value="PaREP1"/>
    <property type="match status" value="1"/>
</dbReference>
<dbReference type="InterPro" id="IPR010268">
    <property type="entry name" value="PaREP1"/>
</dbReference>
<keyword evidence="2" id="KW-1185">Reference proteome</keyword>
<dbReference type="HOGENOM" id="CLU_142665_1_0_2"/>
<dbReference type="EMBL" id="CP002590">
    <property type="protein sequence ID" value="AEA12601.1"/>
    <property type="molecule type" value="Genomic_DNA"/>
</dbReference>
<dbReference type="GeneID" id="10360650"/>
<evidence type="ECO:0000313" key="2">
    <source>
        <dbReference type="Proteomes" id="UP000008138"/>
    </source>
</evidence>
<dbReference type="Gene3D" id="1.20.120.330">
    <property type="entry name" value="Nucleotidyltransferases domain 2"/>
    <property type="match status" value="1"/>
</dbReference>
<dbReference type="RefSeq" id="WP_013679937.1">
    <property type="nucleotide sequence ID" value="NC_015315.1"/>
</dbReference>
<evidence type="ECO:0000313" key="1">
    <source>
        <dbReference type="EMBL" id="AEA12601.1"/>
    </source>
</evidence>
<dbReference type="eggNOG" id="arCOG03723">
    <property type="taxonomic scope" value="Archaea"/>
</dbReference>
<proteinExistence type="predicted"/>
<dbReference type="Proteomes" id="UP000008138">
    <property type="component" value="Chromosome"/>
</dbReference>
<accession>F2L0B9</accession>
<name>F2L0B9_THEU7</name>
<reference key="2">
    <citation type="submission" date="2011-03" db="EMBL/GenBank/DDBJ databases">
        <title>Complete genome sequence of the thermoacidophilic crenarchaeon Thermoproteus uzoniensis 768-20.</title>
        <authorList>
            <person name="Mardanov A.V."/>
            <person name="Gumerov V.M."/>
            <person name="Beletsky A.V."/>
            <person name="Prokofeva M.I."/>
            <person name="Bonch-Osmolovskaya E.A."/>
            <person name="Ravin N.V."/>
            <person name="Skryabin K.G."/>
        </authorList>
    </citation>
    <scope>NUCLEOTIDE SEQUENCE</scope>
    <source>
        <strain>768-20</strain>
    </source>
</reference>
<sequence length="161" mass="18193">MDLESEVMRALKVIYLKRGICVQSGAAVKELIEDAEAFARAAEGEFSEAVGKGDRILIRDAAEKAWNAVVQATNALILALAGKMPMSHYERRVLLRELEKRYPVVKDLGLRDRYMARYKILHGETFYEGIVDIEELKVELEKVRQYVEDVKRVVGAHTAGN</sequence>
<organism evidence="1 2">
    <name type="scientific">Thermoproteus uzoniensis (strain 768-20)</name>
    <dbReference type="NCBI Taxonomy" id="999630"/>
    <lineage>
        <taxon>Archaea</taxon>
        <taxon>Thermoproteota</taxon>
        <taxon>Thermoprotei</taxon>
        <taxon>Thermoproteales</taxon>
        <taxon>Thermoproteaceae</taxon>
        <taxon>Thermoproteus</taxon>
    </lineage>
</organism>
<protein>
    <recommendedName>
        <fullName evidence="3">HEPN domain-containing protein</fullName>
    </recommendedName>
</protein>
<dbReference type="AlphaFoldDB" id="F2L0B9"/>
<dbReference type="KEGG" id="tuz:TUZN_1121"/>
<gene>
    <name evidence="1" type="ordered locus">TUZN_1121</name>
</gene>
<reference evidence="1 2" key="1">
    <citation type="journal article" date="2011" name="J. Bacteriol.">
        <title>Complete genome sequence of the thermoacidophilic crenarchaeon Thermoproteus uzoniensis 768-20.</title>
        <authorList>
            <person name="Mardanov A.V."/>
            <person name="Gumerov V.M."/>
            <person name="Beletsky A.V."/>
            <person name="Prokofeva M.I."/>
            <person name="Bonch-Osmolovskaya E.A."/>
            <person name="Ravin N.V."/>
            <person name="Skryabin K.G."/>
        </authorList>
    </citation>
    <scope>NUCLEOTIDE SEQUENCE [LARGE SCALE GENOMIC DNA]</scope>
    <source>
        <strain evidence="1 2">768-20</strain>
    </source>
</reference>